<feature type="non-terminal residue" evidence="1">
    <location>
        <position position="125"/>
    </location>
</feature>
<sequence length="125" mass="14070">SQDKGKKEYSHCNSIIKIEDFCCPRKNDPQYKYSTSNKCYEQCKNRQKEVDVISSKRKQLETNLTVITGSITAVNSNQTDLYIDLKQLKTNPTVITGSITAVNSSQTDLYMDLEQDSNASEDSAS</sequence>
<organism evidence="1 2">
    <name type="scientific">Racocetra fulgida</name>
    <dbReference type="NCBI Taxonomy" id="60492"/>
    <lineage>
        <taxon>Eukaryota</taxon>
        <taxon>Fungi</taxon>
        <taxon>Fungi incertae sedis</taxon>
        <taxon>Mucoromycota</taxon>
        <taxon>Glomeromycotina</taxon>
        <taxon>Glomeromycetes</taxon>
        <taxon>Diversisporales</taxon>
        <taxon>Gigasporaceae</taxon>
        <taxon>Racocetra</taxon>
    </lineage>
</organism>
<keyword evidence="2" id="KW-1185">Reference proteome</keyword>
<feature type="non-terminal residue" evidence="1">
    <location>
        <position position="1"/>
    </location>
</feature>
<gene>
    <name evidence="1" type="ORF">RFULGI_LOCUS11522</name>
</gene>
<proteinExistence type="predicted"/>
<accession>A0A9N9NBG3</accession>
<name>A0A9N9NBG3_9GLOM</name>
<evidence type="ECO:0000313" key="1">
    <source>
        <dbReference type="EMBL" id="CAG8722004.1"/>
    </source>
</evidence>
<dbReference type="AlphaFoldDB" id="A0A9N9NBG3"/>
<comment type="caution">
    <text evidence="1">The sequence shown here is derived from an EMBL/GenBank/DDBJ whole genome shotgun (WGS) entry which is preliminary data.</text>
</comment>
<protein>
    <submittedName>
        <fullName evidence="1">7278_t:CDS:1</fullName>
    </submittedName>
</protein>
<evidence type="ECO:0000313" key="2">
    <source>
        <dbReference type="Proteomes" id="UP000789396"/>
    </source>
</evidence>
<dbReference type="Proteomes" id="UP000789396">
    <property type="component" value="Unassembled WGS sequence"/>
</dbReference>
<dbReference type="EMBL" id="CAJVPZ010025315">
    <property type="protein sequence ID" value="CAG8722004.1"/>
    <property type="molecule type" value="Genomic_DNA"/>
</dbReference>
<reference evidence="1" key="1">
    <citation type="submission" date="2021-06" db="EMBL/GenBank/DDBJ databases">
        <authorList>
            <person name="Kallberg Y."/>
            <person name="Tangrot J."/>
            <person name="Rosling A."/>
        </authorList>
    </citation>
    <scope>NUCLEOTIDE SEQUENCE</scope>
    <source>
        <strain evidence="1">IN212</strain>
    </source>
</reference>